<dbReference type="GO" id="GO:0006572">
    <property type="term" value="P:L-tyrosine catabolic process"/>
    <property type="evidence" value="ECO:0007669"/>
    <property type="project" value="TreeGrafter"/>
</dbReference>
<evidence type="ECO:0000256" key="5">
    <source>
        <dbReference type="SAM" id="MobiDB-lite"/>
    </source>
</evidence>
<dbReference type="AlphaFoldDB" id="A0A0B6RY26"/>
<reference evidence="7 8" key="2">
    <citation type="journal article" date="2016" name="Appl. Microbiol. Biotechnol.">
        <title>Mutations improving production and secretion of extracellular lipase by Burkholderia glumae PG1.</title>
        <authorList>
            <person name="Knapp A."/>
            <person name="Voget S."/>
            <person name="Gao R."/>
            <person name="Zaburannyi N."/>
            <person name="Krysciak D."/>
            <person name="Breuer M."/>
            <person name="Hauer B."/>
            <person name="Streit W.R."/>
            <person name="Muller R."/>
            <person name="Daniel R."/>
            <person name="Jaeger K.E."/>
        </authorList>
    </citation>
    <scope>NUCLEOTIDE SEQUENCE [LARGE SCALE GENOMIC DNA]</scope>
    <source>
        <strain evidence="7 8">PG1</strain>
    </source>
</reference>
<sequence length="190" mass="20585">MQRSQPAAQSASSTQAAQGETAHGETTPVAPGLDYRAIDHIALAVVDLEAAVQLFTHVLGFRLMARRHIQGRKTGMRSAELESGGGLKFVLCQGTEPESQVSRLVSEFGPGVAHIALEVDDVAQTVDELRRRGMGFDTSVIEGPGLTQSFTSRDRNTGLSFEIIKRNGEHGFVDDNIQSLFDQLEKSDAY</sequence>
<keyword evidence="7" id="KW-0560">Oxidoreductase</keyword>
<evidence type="ECO:0000256" key="3">
    <source>
        <dbReference type="ARBA" id="ARBA00022737"/>
    </source>
</evidence>
<dbReference type="KEGG" id="bpla:bpln_1g14040"/>
<dbReference type="EMBL" id="CP002580">
    <property type="protein sequence ID" value="AJK45965.1"/>
    <property type="molecule type" value="Genomic_DNA"/>
</dbReference>
<evidence type="ECO:0000256" key="4">
    <source>
        <dbReference type="ARBA" id="ARBA00023004"/>
    </source>
</evidence>
<feature type="region of interest" description="Disordered" evidence="5">
    <location>
        <begin position="1"/>
        <end position="28"/>
    </location>
</feature>
<dbReference type="GO" id="GO:0003868">
    <property type="term" value="F:4-hydroxyphenylpyruvate dioxygenase activity"/>
    <property type="evidence" value="ECO:0007669"/>
    <property type="project" value="UniProtKB-EC"/>
</dbReference>
<feature type="domain" description="VOC" evidence="6">
    <location>
        <begin position="37"/>
        <end position="166"/>
    </location>
</feature>
<comment type="similarity">
    <text evidence="2">Belongs to the 4HPPD family.</text>
</comment>
<dbReference type="PROSITE" id="PS51819">
    <property type="entry name" value="VOC"/>
    <property type="match status" value="1"/>
</dbReference>
<gene>
    <name evidence="7" type="primary">hpd3</name>
    <name evidence="7" type="ORF">BGL_1c14490</name>
</gene>
<evidence type="ECO:0000256" key="1">
    <source>
        <dbReference type="ARBA" id="ARBA00001962"/>
    </source>
</evidence>
<dbReference type="KEGG" id="bgp:BGL_1c14490"/>
<dbReference type="PANTHER" id="PTHR11959:SF1">
    <property type="entry name" value="4-HYDROXYPHENYLPYRUVATE DIOXYGENASE"/>
    <property type="match status" value="1"/>
</dbReference>
<comment type="cofactor">
    <cofactor evidence="1">
        <name>Fe cation</name>
        <dbReference type="ChEBI" id="CHEBI:24875"/>
    </cofactor>
</comment>
<dbReference type="Pfam" id="PF00903">
    <property type="entry name" value="Glyoxalase"/>
    <property type="match status" value="1"/>
</dbReference>
<dbReference type="RefSeq" id="WP_042624592.1">
    <property type="nucleotide sequence ID" value="NZ_BSTO01000005.1"/>
</dbReference>
<dbReference type="InterPro" id="IPR004360">
    <property type="entry name" value="Glyas_Fos-R_dOase_dom"/>
</dbReference>
<name>A0A0B6RY26_BURPL</name>
<accession>A0A0B6RY26</accession>
<evidence type="ECO:0000313" key="7">
    <source>
        <dbReference type="EMBL" id="AJK45965.1"/>
    </source>
</evidence>
<protein>
    <submittedName>
        <fullName evidence="7">4-hydoxyphenylpyruvate dioxygenase</fullName>
        <ecNumber evidence="7">1.13.11.27</ecNumber>
    </submittedName>
</protein>
<dbReference type="Gene3D" id="3.10.180.10">
    <property type="entry name" value="2,3-Dihydroxybiphenyl 1,2-Dioxygenase, domain 1"/>
    <property type="match status" value="1"/>
</dbReference>
<dbReference type="EC" id="1.13.11.27" evidence="7"/>
<dbReference type="InterPro" id="IPR037523">
    <property type="entry name" value="VOC_core"/>
</dbReference>
<keyword evidence="7" id="KW-0670">Pyruvate</keyword>
<evidence type="ECO:0000259" key="6">
    <source>
        <dbReference type="PROSITE" id="PS51819"/>
    </source>
</evidence>
<keyword evidence="8" id="KW-1185">Reference proteome</keyword>
<dbReference type="Proteomes" id="UP000031838">
    <property type="component" value="Chromosome 1"/>
</dbReference>
<dbReference type="HOGENOM" id="CLU_046006_5_1_4"/>
<keyword evidence="7" id="KW-0223">Dioxygenase</keyword>
<organism evidence="7 8">
    <name type="scientific">Burkholderia plantarii</name>
    <dbReference type="NCBI Taxonomy" id="41899"/>
    <lineage>
        <taxon>Bacteria</taxon>
        <taxon>Pseudomonadati</taxon>
        <taxon>Pseudomonadota</taxon>
        <taxon>Betaproteobacteria</taxon>
        <taxon>Burkholderiales</taxon>
        <taxon>Burkholderiaceae</taxon>
        <taxon>Burkholderia</taxon>
    </lineage>
</organism>
<dbReference type="PANTHER" id="PTHR11959">
    <property type="entry name" value="4-HYDROXYPHENYLPYRUVATE DIOXYGENASE"/>
    <property type="match status" value="1"/>
</dbReference>
<evidence type="ECO:0000313" key="8">
    <source>
        <dbReference type="Proteomes" id="UP000031838"/>
    </source>
</evidence>
<keyword evidence="4" id="KW-0408">Iron</keyword>
<dbReference type="SUPFAM" id="SSF54593">
    <property type="entry name" value="Glyoxalase/Bleomycin resistance protein/Dihydroxybiphenyl dioxygenase"/>
    <property type="match status" value="1"/>
</dbReference>
<keyword evidence="3" id="KW-0677">Repeat</keyword>
<feature type="compositionally biased region" description="Low complexity" evidence="5">
    <location>
        <begin position="1"/>
        <end position="18"/>
    </location>
</feature>
<proteinExistence type="inferred from homology"/>
<dbReference type="InterPro" id="IPR029068">
    <property type="entry name" value="Glyas_Bleomycin-R_OHBP_Dase"/>
</dbReference>
<dbReference type="InterPro" id="IPR005956">
    <property type="entry name" value="4OHPhenylPyrv_dOase"/>
</dbReference>
<evidence type="ECO:0000256" key="2">
    <source>
        <dbReference type="ARBA" id="ARBA00005877"/>
    </source>
</evidence>
<dbReference type="OrthoDB" id="9788468at2"/>
<reference evidence="8" key="1">
    <citation type="submission" date="2011-03" db="EMBL/GenBank/DDBJ databases">
        <authorList>
            <person name="Voget S."/>
            <person name="Streit W.R."/>
            <person name="Jaeger K.E."/>
            <person name="Daniel R."/>
        </authorList>
    </citation>
    <scope>NUCLEOTIDE SEQUENCE [LARGE SCALE GENOMIC DNA]</scope>
    <source>
        <strain evidence="8">PG1</strain>
    </source>
</reference>